<sequence>MEFLYGFTRSRNFLLFRLLLQCLNHCAKLYYLTHMSQICLATQVFGKPYQLSVIIFLGLVFVPMSGTTGTTSPPAICARLNLALVEIGQCRSNKIDKKGLENCTGVSS</sequence>
<protein>
    <recommendedName>
        <fullName evidence="3">Odorant receptor</fullName>
    </recommendedName>
</protein>
<dbReference type="Proteomes" id="UP000735302">
    <property type="component" value="Unassembled WGS sequence"/>
</dbReference>
<name>A0AAV4AN07_9GAST</name>
<gene>
    <name evidence="1" type="ORF">PoB_003445600</name>
</gene>
<proteinExistence type="predicted"/>
<evidence type="ECO:0000313" key="2">
    <source>
        <dbReference type="Proteomes" id="UP000735302"/>
    </source>
</evidence>
<comment type="caution">
    <text evidence="1">The sequence shown here is derived from an EMBL/GenBank/DDBJ whole genome shotgun (WGS) entry which is preliminary data.</text>
</comment>
<evidence type="ECO:0008006" key="3">
    <source>
        <dbReference type="Google" id="ProtNLM"/>
    </source>
</evidence>
<dbReference type="EMBL" id="BLXT01003924">
    <property type="protein sequence ID" value="GFO07951.1"/>
    <property type="molecule type" value="Genomic_DNA"/>
</dbReference>
<reference evidence="1 2" key="1">
    <citation type="journal article" date="2021" name="Elife">
        <title>Chloroplast acquisition without the gene transfer in kleptoplastic sea slugs, Plakobranchus ocellatus.</title>
        <authorList>
            <person name="Maeda T."/>
            <person name="Takahashi S."/>
            <person name="Yoshida T."/>
            <person name="Shimamura S."/>
            <person name="Takaki Y."/>
            <person name="Nagai Y."/>
            <person name="Toyoda A."/>
            <person name="Suzuki Y."/>
            <person name="Arimoto A."/>
            <person name="Ishii H."/>
            <person name="Satoh N."/>
            <person name="Nishiyama T."/>
            <person name="Hasebe M."/>
            <person name="Maruyama T."/>
            <person name="Minagawa J."/>
            <person name="Obokata J."/>
            <person name="Shigenobu S."/>
        </authorList>
    </citation>
    <scope>NUCLEOTIDE SEQUENCE [LARGE SCALE GENOMIC DNA]</scope>
</reference>
<accession>A0AAV4AN07</accession>
<evidence type="ECO:0000313" key="1">
    <source>
        <dbReference type="EMBL" id="GFO07951.1"/>
    </source>
</evidence>
<dbReference type="AlphaFoldDB" id="A0AAV4AN07"/>
<organism evidence="1 2">
    <name type="scientific">Plakobranchus ocellatus</name>
    <dbReference type="NCBI Taxonomy" id="259542"/>
    <lineage>
        <taxon>Eukaryota</taxon>
        <taxon>Metazoa</taxon>
        <taxon>Spiralia</taxon>
        <taxon>Lophotrochozoa</taxon>
        <taxon>Mollusca</taxon>
        <taxon>Gastropoda</taxon>
        <taxon>Heterobranchia</taxon>
        <taxon>Euthyneura</taxon>
        <taxon>Panpulmonata</taxon>
        <taxon>Sacoglossa</taxon>
        <taxon>Placobranchoidea</taxon>
        <taxon>Plakobranchidae</taxon>
        <taxon>Plakobranchus</taxon>
    </lineage>
</organism>
<keyword evidence="2" id="KW-1185">Reference proteome</keyword>